<dbReference type="SUPFAM" id="SSF52833">
    <property type="entry name" value="Thioredoxin-like"/>
    <property type="match status" value="1"/>
</dbReference>
<comment type="caution">
    <text evidence="8">The sequence shown here is derived from an EMBL/GenBank/DDBJ whole genome shotgun (WGS) entry which is preliminary data.</text>
</comment>
<dbReference type="GeneID" id="301683117"/>
<dbReference type="PROSITE" id="PS51354">
    <property type="entry name" value="GLUTAREDOXIN_2"/>
    <property type="match status" value="1"/>
</dbReference>
<accession>A0A5M3T8T3</accession>
<reference evidence="8 9" key="1">
    <citation type="journal article" date="2019" name="J Genomics">
        <title>The Draft Genome of a Hydrogen-producing Cyanobacterium, Arthrospira platensis NIES-46.</title>
        <authorList>
            <person name="Suzuki S."/>
            <person name="Yamaguchi H."/>
            <person name="Kawachi M."/>
        </authorList>
    </citation>
    <scope>NUCLEOTIDE SEQUENCE [LARGE SCALE GENOMIC DNA]</scope>
    <source>
        <strain evidence="8 9">NIES-46</strain>
    </source>
</reference>
<evidence type="ECO:0000259" key="7">
    <source>
        <dbReference type="Pfam" id="PF00462"/>
    </source>
</evidence>
<evidence type="ECO:0000256" key="2">
    <source>
        <dbReference type="ARBA" id="ARBA00022448"/>
    </source>
</evidence>
<protein>
    <recommendedName>
        <fullName evidence="6">Glutaredoxin</fullName>
    </recommendedName>
</protein>
<keyword evidence="5 6" id="KW-0676">Redox-active center</keyword>
<keyword evidence="3 6" id="KW-0249">Electron transport</keyword>
<evidence type="ECO:0000313" key="8">
    <source>
        <dbReference type="EMBL" id="GCE94216.1"/>
    </source>
</evidence>
<keyword evidence="6" id="KW-0963">Cytoplasm</keyword>
<dbReference type="Gene3D" id="3.40.30.10">
    <property type="entry name" value="Glutaredoxin"/>
    <property type="match status" value="1"/>
</dbReference>
<comment type="similarity">
    <text evidence="1 6">Belongs to the glutaredoxin family.</text>
</comment>
<dbReference type="InterPro" id="IPR036249">
    <property type="entry name" value="Thioredoxin-like_sf"/>
</dbReference>
<dbReference type="InterPro" id="IPR014025">
    <property type="entry name" value="Glutaredoxin_subgr"/>
</dbReference>
<evidence type="ECO:0000313" key="9">
    <source>
        <dbReference type="Proteomes" id="UP000326169"/>
    </source>
</evidence>
<evidence type="ECO:0000256" key="3">
    <source>
        <dbReference type="ARBA" id="ARBA00022982"/>
    </source>
</evidence>
<dbReference type="PANTHER" id="PTHR45694">
    <property type="entry name" value="GLUTAREDOXIN 2"/>
    <property type="match status" value="1"/>
</dbReference>
<evidence type="ECO:0000256" key="4">
    <source>
        <dbReference type="ARBA" id="ARBA00023157"/>
    </source>
</evidence>
<dbReference type="RefSeq" id="WP_006618442.1">
    <property type="nucleotide sequence ID" value="NZ_BIMW01000091.1"/>
</dbReference>
<keyword evidence="2 6" id="KW-0813">Transport</keyword>
<dbReference type="InterPro" id="IPR002109">
    <property type="entry name" value="Glutaredoxin"/>
</dbReference>
<gene>
    <name evidence="8" type="ORF">NIES46_22700</name>
</gene>
<comment type="function">
    <text evidence="6">Has a glutathione-disulfide oxidoreductase activity in the presence of NADPH and glutathione reductase. Reduces low molecular weight disulfides and proteins.</text>
</comment>
<evidence type="ECO:0000256" key="6">
    <source>
        <dbReference type="RuleBase" id="RU364065"/>
    </source>
</evidence>
<dbReference type="InterPro" id="IPR011767">
    <property type="entry name" value="GLR_AS"/>
</dbReference>
<dbReference type="Proteomes" id="UP000326169">
    <property type="component" value="Unassembled WGS sequence"/>
</dbReference>
<evidence type="ECO:0000256" key="5">
    <source>
        <dbReference type="ARBA" id="ARBA00023284"/>
    </source>
</evidence>
<dbReference type="NCBIfam" id="TIGR02181">
    <property type="entry name" value="GRX_bact"/>
    <property type="match status" value="1"/>
</dbReference>
<dbReference type="PRINTS" id="PR00160">
    <property type="entry name" value="GLUTAREDOXIN"/>
</dbReference>
<feature type="domain" description="Glutaredoxin" evidence="7">
    <location>
        <begin position="5"/>
        <end position="65"/>
    </location>
</feature>
<dbReference type="EMBL" id="BIMW01000091">
    <property type="protein sequence ID" value="GCE94216.1"/>
    <property type="molecule type" value="Genomic_DNA"/>
</dbReference>
<organism evidence="8 9">
    <name type="scientific">Limnospira platensis NIES-46</name>
    <dbReference type="NCBI Taxonomy" id="1236695"/>
    <lineage>
        <taxon>Bacteria</taxon>
        <taxon>Bacillati</taxon>
        <taxon>Cyanobacteriota</taxon>
        <taxon>Cyanophyceae</taxon>
        <taxon>Oscillatoriophycideae</taxon>
        <taxon>Oscillatoriales</taxon>
        <taxon>Sirenicapillariaceae</taxon>
        <taxon>Limnospira</taxon>
    </lineage>
</organism>
<dbReference type="InterPro" id="IPR011900">
    <property type="entry name" value="GRX_bact"/>
</dbReference>
<keyword evidence="4" id="KW-1015">Disulfide bond</keyword>
<name>A0A5M3T8T3_LIMPL</name>
<dbReference type="PROSITE" id="PS00195">
    <property type="entry name" value="GLUTAREDOXIN_1"/>
    <property type="match status" value="1"/>
</dbReference>
<proteinExistence type="inferred from homology"/>
<evidence type="ECO:0000256" key="1">
    <source>
        <dbReference type="ARBA" id="ARBA00007787"/>
    </source>
</evidence>
<dbReference type="CDD" id="cd03418">
    <property type="entry name" value="GRX_GRXb_1_3_like"/>
    <property type="match status" value="1"/>
</dbReference>
<dbReference type="Pfam" id="PF00462">
    <property type="entry name" value="Glutaredoxin"/>
    <property type="match status" value="1"/>
</dbReference>
<dbReference type="PANTHER" id="PTHR45694:SF18">
    <property type="entry name" value="GLUTAREDOXIN-1-RELATED"/>
    <property type="match status" value="1"/>
</dbReference>
<keyword evidence="9" id="KW-1185">Reference proteome</keyword>
<sequence>MTNSIEIYTWSSCPFCLRAKALLKRKGWEFTEYVIDGDEEARDRMAVKANGRRSVPQVFINGRHIGGCDDLHALEAQGQLDSLLSA</sequence>